<protein>
    <submittedName>
        <fullName evidence="2">Uncharacterized protein</fullName>
    </submittedName>
</protein>
<evidence type="ECO:0000256" key="1">
    <source>
        <dbReference type="SAM" id="MobiDB-lite"/>
    </source>
</evidence>
<dbReference type="EMBL" id="KZ503467">
    <property type="protein sequence ID" value="PKU63645.1"/>
    <property type="molecule type" value="Genomic_DNA"/>
</dbReference>
<gene>
    <name evidence="2" type="ORF">MA16_Dca016011</name>
</gene>
<accession>A0A2I0VJQ8</accession>
<sequence length="72" mass="7828">MSMEPLNINFPPKVNQVESASKLYQTEIPSKPTSFDSSHANLRSTPLVPPPALNDSRESGEAETTSLLVTTK</sequence>
<organism evidence="2 3">
    <name type="scientific">Dendrobium catenatum</name>
    <dbReference type="NCBI Taxonomy" id="906689"/>
    <lineage>
        <taxon>Eukaryota</taxon>
        <taxon>Viridiplantae</taxon>
        <taxon>Streptophyta</taxon>
        <taxon>Embryophyta</taxon>
        <taxon>Tracheophyta</taxon>
        <taxon>Spermatophyta</taxon>
        <taxon>Magnoliopsida</taxon>
        <taxon>Liliopsida</taxon>
        <taxon>Asparagales</taxon>
        <taxon>Orchidaceae</taxon>
        <taxon>Epidendroideae</taxon>
        <taxon>Malaxideae</taxon>
        <taxon>Dendrobiinae</taxon>
        <taxon>Dendrobium</taxon>
    </lineage>
</organism>
<feature type="region of interest" description="Disordered" evidence="1">
    <location>
        <begin position="29"/>
        <end position="72"/>
    </location>
</feature>
<proteinExistence type="predicted"/>
<dbReference type="Proteomes" id="UP000233837">
    <property type="component" value="Unassembled WGS sequence"/>
</dbReference>
<evidence type="ECO:0000313" key="2">
    <source>
        <dbReference type="EMBL" id="PKU63645.1"/>
    </source>
</evidence>
<feature type="compositionally biased region" description="Polar residues" evidence="1">
    <location>
        <begin position="29"/>
        <end position="44"/>
    </location>
</feature>
<dbReference type="AlphaFoldDB" id="A0A2I0VJQ8"/>
<feature type="compositionally biased region" description="Polar residues" evidence="1">
    <location>
        <begin position="62"/>
        <end position="72"/>
    </location>
</feature>
<name>A0A2I0VJQ8_9ASPA</name>
<evidence type="ECO:0000313" key="3">
    <source>
        <dbReference type="Proteomes" id="UP000233837"/>
    </source>
</evidence>
<keyword evidence="3" id="KW-1185">Reference proteome</keyword>
<reference evidence="2 3" key="2">
    <citation type="journal article" date="2017" name="Nature">
        <title>The Apostasia genome and the evolution of orchids.</title>
        <authorList>
            <person name="Zhang G.Q."/>
            <person name="Liu K.W."/>
            <person name="Li Z."/>
            <person name="Lohaus R."/>
            <person name="Hsiao Y.Y."/>
            <person name="Niu S.C."/>
            <person name="Wang J.Y."/>
            <person name="Lin Y.C."/>
            <person name="Xu Q."/>
            <person name="Chen L.J."/>
            <person name="Yoshida K."/>
            <person name="Fujiwara S."/>
            <person name="Wang Z.W."/>
            <person name="Zhang Y.Q."/>
            <person name="Mitsuda N."/>
            <person name="Wang M."/>
            <person name="Liu G.H."/>
            <person name="Pecoraro L."/>
            <person name="Huang H.X."/>
            <person name="Xiao X.J."/>
            <person name="Lin M."/>
            <person name="Wu X.Y."/>
            <person name="Wu W.L."/>
            <person name="Chen Y.Y."/>
            <person name="Chang S.B."/>
            <person name="Sakamoto S."/>
            <person name="Ohme-Takagi M."/>
            <person name="Yagi M."/>
            <person name="Zeng S.J."/>
            <person name="Shen C.Y."/>
            <person name="Yeh C.M."/>
            <person name="Luo Y.B."/>
            <person name="Tsai W.C."/>
            <person name="Van de Peer Y."/>
            <person name="Liu Z.J."/>
        </authorList>
    </citation>
    <scope>NUCLEOTIDE SEQUENCE [LARGE SCALE GENOMIC DNA]</scope>
    <source>
        <tissue evidence="2">The whole plant</tissue>
    </source>
</reference>
<reference evidence="2 3" key="1">
    <citation type="journal article" date="2016" name="Sci. Rep.">
        <title>The Dendrobium catenatum Lindl. genome sequence provides insights into polysaccharide synthase, floral development and adaptive evolution.</title>
        <authorList>
            <person name="Zhang G.Q."/>
            <person name="Xu Q."/>
            <person name="Bian C."/>
            <person name="Tsai W.C."/>
            <person name="Yeh C.M."/>
            <person name="Liu K.W."/>
            <person name="Yoshida K."/>
            <person name="Zhang L.S."/>
            <person name="Chang S.B."/>
            <person name="Chen F."/>
            <person name="Shi Y."/>
            <person name="Su Y.Y."/>
            <person name="Zhang Y.Q."/>
            <person name="Chen L.J."/>
            <person name="Yin Y."/>
            <person name="Lin M."/>
            <person name="Huang H."/>
            <person name="Deng H."/>
            <person name="Wang Z.W."/>
            <person name="Zhu S.L."/>
            <person name="Zhao X."/>
            <person name="Deng C."/>
            <person name="Niu S.C."/>
            <person name="Huang J."/>
            <person name="Wang M."/>
            <person name="Liu G.H."/>
            <person name="Yang H.J."/>
            <person name="Xiao X.J."/>
            <person name="Hsiao Y.Y."/>
            <person name="Wu W.L."/>
            <person name="Chen Y.Y."/>
            <person name="Mitsuda N."/>
            <person name="Ohme-Takagi M."/>
            <person name="Luo Y.B."/>
            <person name="Van de Peer Y."/>
            <person name="Liu Z.J."/>
        </authorList>
    </citation>
    <scope>NUCLEOTIDE SEQUENCE [LARGE SCALE GENOMIC DNA]</scope>
    <source>
        <tissue evidence="2">The whole plant</tissue>
    </source>
</reference>